<keyword evidence="1" id="KW-0812">Transmembrane</keyword>
<evidence type="ECO:0000256" key="1">
    <source>
        <dbReference type="SAM" id="Phobius"/>
    </source>
</evidence>
<dbReference type="AlphaFoldDB" id="A0A511NAZ7"/>
<dbReference type="RefSeq" id="WP_146891668.1">
    <property type="nucleotide sequence ID" value="NZ_BJXB01000052.1"/>
</dbReference>
<comment type="caution">
    <text evidence="2">The sequence shown here is derived from an EMBL/GenBank/DDBJ whole genome shotgun (WGS) entry which is preliminary data.</text>
</comment>
<organism evidence="2 3">
    <name type="scientific">Deinococcus cellulosilyticus (strain DSM 18568 / NBRC 106333 / KACC 11606 / 5516J-15)</name>
    <dbReference type="NCBI Taxonomy" id="1223518"/>
    <lineage>
        <taxon>Bacteria</taxon>
        <taxon>Thermotogati</taxon>
        <taxon>Deinococcota</taxon>
        <taxon>Deinococci</taxon>
        <taxon>Deinococcales</taxon>
        <taxon>Deinococcaceae</taxon>
        <taxon>Deinococcus</taxon>
    </lineage>
</organism>
<keyword evidence="1" id="KW-0472">Membrane</keyword>
<keyword evidence="3" id="KW-1185">Reference proteome</keyword>
<dbReference type="EMBL" id="BJXB01000052">
    <property type="protein sequence ID" value="GEM49999.1"/>
    <property type="molecule type" value="Genomic_DNA"/>
</dbReference>
<proteinExistence type="predicted"/>
<protein>
    <recommendedName>
        <fullName evidence="4">Lipopolysaccharide assembly protein A domain-containing protein</fullName>
    </recommendedName>
</protein>
<accession>A0A511NAZ7</accession>
<reference evidence="2 3" key="1">
    <citation type="submission" date="2019-07" db="EMBL/GenBank/DDBJ databases">
        <title>Whole genome shotgun sequence of Deinococcus cellulosilyticus NBRC 106333.</title>
        <authorList>
            <person name="Hosoyama A."/>
            <person name="Uohara A."/>
            <person name="Ohji S."/>
            <person name="Ichikawa N."/>
        </authorList>
    </citation>
    <scope>NUCLEOTIDE SEQUENCE [LARGE SCALE GENOMIC DNA]</scope>
    <source>
        <strain evidence="2 3">NBRC 106333</strain>
    </source>
</reference>
<sequence length="148" mass="16812">MKFLQVLMVLGLILLAVFTVANFDALMASHTLNLFWISSYMVPLGMLLVIAIAVIMIGYALAVTFVDLKSKAELNRYLKQMDQMRNAIDQAEASRFTQLREYIDQQMAGLASRVEGRVDRVRDELAADIGQLEDAVFRKQVDPREREL</sequence>
<dbReference type="OrthoDB" id="73873at2"/>
<gene>
    <name evidence="2" type="ORF">DC3_56340</name>
</gene>
<dbReference type="Proteomes" id="UP000321306">
    <property type="component" value="Unassembled WGS sequence"/>
</dbReference>
<keyword evidence="1" id="KW-1133">Transmembrane helix</keyword>
<evidence type="ECO:0000313" key="3">
    <source>
        <dbReference type="Proteomes" id="UP000321306"/>
    </source>
</evidence>
<evidence type="ECO:0000313" key="2">
    <source>
        <dbReference type="EMBL" id="GEM49999.1"/>
    </source>
</evidence>
<feature type="transmembrane region" description="Helical" evidence="1">
    <location>
        <begin position="44"/>
        <end position="66"/>
    </location>
</feature>
<evidence type="ECO:0008006" key="4">
    <source>
        <dbReference type="Google" id="ProtNLM"/>
    </source>
</evidence>
<name>A0A511NAZ7_DEIC1</name>